<name>A0A8J2S7S1_9STRA</name>
<dbReference type="InterPro" id="IPR001005">
    <property type="entry name" value="SANT/Myb"/>
</dbReference>
<dbReference type="SUPFAM" id="SSF46689">
    <property type="entry name" value="Homeodomain-like"/>
    <property type="match status" value="1"/>
</dbReference>
<accession>A0A8J2S7S1</accession>
<dbReference type="AlphaFoldDB" id="A0A8J2S7S1"/>
<feature type="domain" description="Myb-like" evidence="2">
    <location>
        <begin position="35"/>
        <end position="76"/>
    </location>
</feature>
<dbReference type="Proteomes" id="UP000789595">
    <property type="component" value="Unassembled WGS sequence"/>
</dbReference>
<evidence type="ECO:0000259" key="2">
    <source>
        <dbReference type="PROSITE" id="PS50090"/>
    </source>
</evidence>
<protein>
    <recommendedName>
        <fullName evidence="2">Myb-like domain-containing protein</fullName>
    </recommendedName>
</protein>
<gene>
    <name evidence="3" type="ORF">PECAL_1P23080</name>
</gene>
<dbReference type="InterPro" id="IPR009057">
    <property type="entry name" value="Homeodomain-like_sf"/>
</dbReference>
<evidence type="ECO:0000256" key="1">
    <source>
        <dbReference type="SAM" id="MobiDB-lite"/>
    </source>
</evidence>
<sequence>MGARAGCPPPHLAMEQCYHYGTPVPTITPSPMRAWSSLEDERLAWLVETRQPEQLFREALPGRSDAECRDRWARVVHPLRDYKAKDVAALLSKQVKVVAGLTCEINRLRTRLDEYAGVAAAAAAPPPAPGPEDVAPTSEEDDEPPWSWSSPPPPPSPGLFERAGLLKTPPDLTRDLPGGSPFTFPVGLDGQNGL</sequence>
<keyword evidence="4" id="KW-1185">Reference proteome</keyword>
<evidence type="ECO:0000313" key="3">
    <source>
        <dbReference type="EMBL" id="CAH0365847.1"/>
    </source>
</evidence>
<feature type="region of interest" description="Disordered" evidence="1">
    <location>
        <begin position="121"/>
        <end position="194"/>
    </location>
</feature>
<organism evidence="3 4">
    <name type="scientific">Pelagomonas calceolata</name>
    <dbReference type="NCBI Taxonomy" id="35677"/>
    <lineage>
        <taxon>Eukaryota</taxon>
        <taxon>Sar</taxon>
        <taxon>Stramenopiles</taxon>
        <taxon>Ochrophyta</taxon>
        <taxon>Pelagophyceae</taxon>
        <taxon>Pelagomonadales</taxon>
        <taxon>Pelagomonadaceae</taxon>
        <taxon>Pelagomonas</taxon>
    </lineage>
</organism>
<dbReference type="EMBL" id="CAKKNE010000001">
    <property type="protein sequence ID" value="CAH0365847.1"/>
    <property type="molecule type" value="Genomic_DNA"/>
</dbReference>
<dbReference type="PROSITE" id="PS50090">
    <property type="entry name" value="MYB_LIKE"/>
    <property type="match status" value="1"/>
</dbReference>
<proteinExistence type="predicted"/>
<reference evidence="3" key="1">
    <citation type="submission" date="2021-11" db="EMBL/GenBank/DDBJ databases">
        <authorList>
            <consortium name="Genoscope - CEA"/>
            <person name="William W."/>
        </authorList>
    </citation>
    <scope>NUCLEOTIDE SEQUENCE</scope>
</reference>
<dbReference type="Gene3D" id="1.10.10.60">
    <property type="entry name" value="Homeodomain-like"/>
    <property type="match status" value="1"/>
</dbReference>
<comment type="caution">
    <text evidence="3">The sequence shown here is derived from an EMBL/GenBank/DDBJ whole genome shotgun (WGS) entry which is preliminary data.</text>
</comment>
<evidence type="ECO:0000313" key="4">
    <source>
        <dbReference type="Proteomes" id="UP000789595"/>
    </source>
</evidence>